<name>A0A6J6N6Z2_9ZZZZ</name>
<feature type="domain" description="AAA+ ATPase" evidence="4">
    <location>
        <begin position="214"/>
        <end position="399"/>
    </location>
</feature>
<dbReference type="InterPro" id="IPR020568">
    <property type="entry name" value="Ribosomal_Su5_D2-typ_SF"/>
</dbReference>
<dbReference type="SUPFAM" id="SSF52540">
    <property type="entry name" value="P-loop containing nucleoside triphosphate hydrolases"/>
    <property type="match status" value="1"/>
</dbReference>
<sequence length="518" mass="54431">MHLAKSNAISLVGLTGTVVEVEADISSNLPGFVLVGLPDASLSEATARVRAAIVNSGLNLSQRKITVNLSPAAVPKFGSSFDLAIAVSVLAANKPFAKSRLAECVHIGELALDGSVKPVNGVLPAVMAARSAGFSTVIVPAANFAEAKLVNSIEVLPVNNLRQVVNIHGYDCAVDVVTLPDVEKTPPAQSSEKDIADIYGQDSAVESLVIAAAGGHHLLMIGSPGVGKTMMAERFASLLPNLSLEQSVETTAVHSIAKNRGLIGSGLIVRPPFEAPHHTASAVSLIGGGTSIPNPGLVSLAHNGVLFLDEAPEFQQPALEVLRQALETGEVAISRAAGTARFPARFQLLLAANPCPCGNALNPKVSCICSAVSRQRYINKLSGPLLDRVDIRLQIQSINATQALLARQETGRQTTEQARLRVIRARSLAAERLSGTGYSLNAQIPASLLHKRFAASREATRLLDIALKRGSISMRGYDRCLRLAQTICDLDAGERVDESHIARAVTMRGSERLAGAAA</sequence>
<dbReference type="PRINTS" id="PR01657">
    <property type="entry name" value="MCMFAMILY"/>
</dbReference>
<comment type="similarity">
    <text evidence="1">Belongs to the Mg-chelatase subunits D/I family. ComM subfamily.</text>
</comment>
<dbReference type="InterPro" id="IPR025158">
    <property type="entry name" value="Mg_chelat-rel_C"/>
</dbReference>
<dbReference type="InterPro" id="IPR014721">
    <property type="entry name" value="Ribsml_uS5_D2-typ_fold_subgr"/>
</dbReference>
<dbReference type="GO" id="GO:0005524">
    <property type="term" value="F:ATP binding"/>
    <property type="evidence" value="ECO:0007669"/>
    <property type="project" value="UniProtKB-KW"/>
</dbReference>
<protein>
    <submittedName>
        <fullName evidence="5">Unannotated protein</fullName>
    </submittedName>
</protein>
<accession>A0A6J6N6Z2</accession>
<dbReference type="AlphaFoldDB" id="A0A6J6N6Z2"/>
<dbReference type="SUPFAM" id="SSF54211">
    <property type="entry name" value="Ribosomal protein S5 domain 2-like"/>
    <property type="match status" value="1"/>
</dbReference>
<dbReference type="PANTHER" id="PTHR32039:SF7">
    <property type="entry name" value="COMPETENCE PROTEIN COMM"/>
    <property type="match status" value="1"/>
</dbReference>
<dbReference type="InterPro" id="IPR001208">
    <property type="entry name" value="MCM_dom"/>
</dbReference>
<dbReference type="PANTHER" id="PTHR32039">
    <property type="entry name" value="MAGNESIUM-CHELATASE SUBUNIT CHLI"/>
    <property type="match status" value="1"/>
</dbReference>
<dbReference type="Pfam" id="PF13541">
    <property type="entry name" value="ChlI"/>
    <property type="match status" value="1"/>
</dbReference>
<dbReference type="InterPro" id="IPR000523">
    <property type="entry name" value="Mg_chelatse_chII-like_cat_dom"/>
</dbReference>
<dbReference type="Gene3D" id="3.30.230.10">
    <property type="match status" value="1"/>
</dbReference>
<organism evidence="5">
    <name type="scientific">freshwater metagenome</name>
    <dbReference type="NCBI Taxonomy" id="449393"/>
    <lineage>
        <taxon>unclassified sequences</taxon>
        <taxon>metagenomes</taxon>
        <taxon>ecological metagenomes</taxon>
    </lineage>
</organism>
<dbReference type="GO" id="GO:0003677">
    <property type="term" value="F:DNA binding"/>
    <property type="evidence" value="ECO:0007669"/>
    <property type="project" value="InterPro"/>
</dbReference>
<dbReference type="InterPro" id="IPR027417">
    <property type="entry name" value="P-loop_NTPase"/>
</dbReference>
<dbReference type="Pfam" id="PF13335">
    <property type="entry name" value="Mg_chelatase_C"/>
    <property type="match status" value="1"/>
</dbReference>
<evidence type="ECO:0000256" key="3">
    <source>
        <dbReference type="ARBA" id="ARBA00022840"/>
    </source>
</evidence>
<keyword evidence="3" id="KW-0067">ATP-binding</keyword>
<keyword evidence="2" id="KW-0547">Nucleotide-binding</keyword>
<dbReference type="EMBL" id="CAEZXK010000006">
    <property type="protein sequence ID" value="CAB4682411.1"/>
    <property type="molecule type" value="Genomic_DNA"/>
</dbReference>
<evidence type="ECO:0000256" key="1">
    <source>
        <dbReference type="ARBA" id="ARBA00006354"/>
    </source>
</evidence>
<dbReference type="InterPro" id="IPR003593">
    <property type="entry name" value="AAA+_ATPase"/>
</dbReference>
<proteinExistence type="inferred from homology"/>
<evidence type="ECO:0000259" key="4">
    <source>
        <dbReference type="SMART" id="SM00382"/>
    </source>
</evidence>
<evidence type="ECO:0000256" key="2">
    <source>
        <dbReference type="ARBA" id="ARBA00022741"/>
    </source>
</evidence>
<dbReference type="Pfam" id="PF01078">
    <property type="entry name" value="Mg_chelatase"/>
    <property type="match status" value="1"/>
</dbReference>
<evidence type="ECO:0000313" key="5">
    <source>
        <dbReference type="EMBL" id="CAB4682411.1"/>
    </source>
</evidence>
<gene>
    <name evidence="5" type="ORF">UFOPK2370_00401</name>
</gene>
<dbReference type="NCBIfam" id="TIGR00368">
    <property type="entry name" value="YifB family Mg chelatase-like AAA ATPase"/>
    <property type="match status" value="1"/>
</dbReference>
<dbReference type="SMART" id="SM00382">
    <property type="entry name" value="AAA"/>
    <property type="match status" value="1"/>
</dbReference>
<dbReference type="Gene3D" id="3.40.50.300">
    <property type="entry name" value="P-loop containing nucleotide triphosphate hydrolases"/>
    <property type="match status" value="1"/>
</dbReference>
<dbReference type="InterPro" id="IPR045006">
    <property type="entry name" value="CHLI-like"/>
</dbReference>
<dbReference type="InterPro" id="IPR004482">
    <property type="entry name" value="Mg_chelat-rel"/>
</dbReference>
<reference evidence="5" key="1">
    <citation type="submission" date="2020-05" db="EMBL/GenBank/DDBJ databases">
        <authorList>
            <person name="Chiriac C."/>
            <person name="Salcher M."/>
            <person name="Ghai R."/>
            <person name="Kavagutti S V."/>
        </authorList>
    </citation>
    <scope>NUCLEOTIDE SEQUENCE</scope>
</reference>